<gene>
    <name evidence="4" type="ORF">KIPB_002297</name>
</gene>
<evidence type="ECO:0000313" key="5">
    <source>
        <dbReference type="Proteomes" id="UP000265618"/>
    </source>
</evidence>
<evidence type="ECO:0000256" key="1">
    <source>
        <dbReference type="ARBA" id="ARBA00006432"/>
    </source>
</evidence>
<dbReference type="GO" id="GO:0006631">
    <property type="term" value="P:fatty acid metabolic process"/>
    <property type="evidence" value="ECO:0007669"/>
    <property type="project" value="TreeGrafter"/>
</dbReference>
<dbReference type="PROSITE" id="PS00455">
    <property type="entry name" value="AMP_BINDING"/>
    <property type="match status" value="1"/>
</dbReference>
<accession>A0A9K3CS91</accession>
<dbReference type="Gene3D" id="3.30.300.30">
    <property type="match status" value="1"/>
</dbReference>
<dbReference type="Proteomes" id="UP000265618">
    <property type="component" value="Unassembled WGS sequence"/>
</dbReference>
<dbReference type="InterPro" id="IPR045851">
    <property type="entry name" value="AMP-bd_C_sf"/>
</dbReference>
<keyword evidence="5" id="KW-1185">Reference proteome</keyword>
<sequence>MHEILIFLLTAIVCYAVWRFFPRPDRRFMALELPESDPHQSEVDQAKLERCRTEAESLTHRSRMCDWIDYHAKTRPNEIALIEHDTDSTLTWAQLSTATKAFAAQLMANGIGKGDVVATTLVLLKEHIYVMYACYRIGAIIAPLDPRLKLNEIREAFDAMNPKAYLYLGLTSAADFRKAAKVMMVEHPETSLFVQFQGKGPDGEDPESLIIEGAVSATGFAQGIKGTYIRSLVSGSLDRAMRRVSPTDPCLIVFTTGSTGKPKPALLTHRGILCQSLSLACMFGVTQQDRILANLPPSHVGCLCEVLGLSAYCGNSMVVLHMFTPEGSLEAIQKHKVTALGQIPALYRMEWRHKDYAQTDISSMRFAVHGGSMVDAQFIDDLRAMAPEAGTGLGLTETSGFCTYTPTKGTAEELAASVGHASPMLAMSIRTPLSTEGTSTEVMGGEIGEVCFKGPQVFAGYYKAEAETLKCMSNDGWLHTGDLGTIAPDGLHLKGRSKFVVRQKGYQVYPPEIEDFVTKRVPEVAQAVVVGSKHAVYGEGIVLFVEAEGHAEAEAEGDADYCEGVVKAVHAVCKEMAAYKRPLHVVVHGGPGSLPLNRVSKIDRKALTAQGEDVVQTLRTEGGWDA</sequence>
<dbReference type="InterPro" id="IPR042099">
    <property type="entry name" value="ANL_N_sf"/>
</dbReference>
<comment type="caution">
    <text evidence="4">The sequence shown here is derived from an EMBL/GenBank/DDBJ whole genome shotgun (WGS) entry which is preliminary data.</text>
</comment>
<dbReference type="PANTHER" id="PTHR43201:SF5">
    <property type="entry name" value="MEDIUM-CHAIN ACYL-COA LIGASE ACSF2, MITOCHONDRIAL"/>
    <property type="match status" value="1"/>
</dbReference>
<proteinExistence type="inferred from homology"/>
<dbReference type="OrthoDB" id="10253115at2759"/>
<dbReference type="SUPFAM" id="SSF56801">
    <property type="entry name" value="Acetyl-CoA synthetase-like"/>
    <property type="match status" value="1"/>
</dbReference>
<keyword evidence="2" id="KW-0436">Ligase</keyword>
<evidence type="ECO:0000259" key="3">
    <source>
        <dbReference type="Pfam" id="PF00501"/>
    </source>
</evidence>
<evidence type="ECO:0000313" key="4">
    <source>
        <dbReference type="EMBL" id="GIQ81350.1"/>
    </source>
</evidence>
<evidence type="ECO:0000256" key="2">
    <source>
        <dbReference type="ARBA" id="ARBA00022598"/>
    </source>
</evidence>
<name>A0A9K3CS91_9EUKA</name>
<dbReference type="Pfam" id="PF00501">
    <property type="entry name" value="AMP-binding"/>
    <property type="match status" value="1"/>
</dbReference>
<dbReference type="InterPro" id="IPR020845">
    <property type="entry name" value="AMP-binding_CS"/>
</dbReference>
<comment type="similarity">
    <text evidence="1">Belongs to the ATP-dependent AMP-binding enzyme family.</text>
</comment>
<dbReference type="PANTHER" id="PTHR43201">
    <property type="entry name" value="ACYL-COA SYNTHETASE"/>
    <property type="match status" value="1"/>
</dbReference>
<dbReference type="InterPro" id="IPR000873">
    <property type="entry name" value="AMP-dep_synth/lig_dom"/>
</dbReference>
<protein>
    <recommendedName>
        <fullName evidence="3">AMP-dependent synthetase/ligase domain-containing protein</fullName>
    </recommendedName>
</protein>
<feature type="domain" description="AMP-dependent synthetase/ligase" evidence="3">
    <location>
        <begin position="70"/>
        <end position="462"/>
    </location>
</feature>
<dbReference type="Gene3D" id="3.40.50.12780">
    <property type="entry name" value="N-terminal domain of ligase-like"/>
    <property type="match status" value="1"/>
</dbReference>
<organism evidence="4 5">
    <name type="scientific">Kipferlia bialata</name>
    <dbReference type="NCBI Taxonomy" id="797122"/>
    <lineage>
        <taxon>Eukaryota</taxon>
        <taxon>Metamonada</taxon>
        <taxon>Carpediemonas-like organisms</taxon>
        <taxon>Kipferlia</taxon>
    </lineage>
</organism>
<dbReference type="EMBL" id="BDIP01000368">
    <property type="protein sequence ID" value="GIQ81350.1"/>
    <property type="molecule type" value="Genomic_DNA"/>
</dbReference>
<dbReference type="GO" id="GO:0031956">
    <property type="term" value="F:medium-chain fatty acid-CoA ligase activity"/>
    <property type="evidence" value="ECO:0007669"/>
    <property type="project" value="TreeGrafter"/>
</dbReference>
<reference evidence="4 5" key="1">
    <citation type="journal article" date="2018" name="PLoS ONE">
        <title>The draft genome of Kipferlia bialata reveals reductive genome evolution in fornicate parasites.</title>
        <authorList>
            <person name="Tanifuji G."/>
            <person name="Takabayashi S."/>
            <person name="Kume K."/>
            <person name="Takagi M."/>
            <person name="Nakayama T."/>
            <person name="Kamikawa R."/>
            <person name="Inagaki Y."/>
            <person name="Hashimoto T."/>
        </authorList>
    </citation>
    <scope>NUCLEOTIDE SEQUENCE [LARGE SCALE GENOMIC DNA]</scope>
    <source>
        <strain evidence="4">NY0173</strain>
    </source>
</reference>
<dbReference type="AlphaFoldDB" id="A0A9K3CS91"/>